<evidence type="ECO:0000256" key="4">
    <source>
        <dbReference type="SAM" id="Coils"/>
    </source>
</evidence>
<feature type="coiled-coil region" evidence="4">
    <location>
        <begin position="727"/>
        <end position="754"/>
    </location>
</feature>
<keyword evidence="7" id="KW-1185">Reference proteome</keyword>
<keyword evidence="4" id="KW-0175">Coiled coil</keyword>
<proteinExistence type="inferred from homology"/>
<protein>
    <recommendedName>
        <fullName evidence="3">Nuclease SbcCD subunit C</fullName>
    </recommendedName>
</protein>
<evidence type="ECO:0000256" key="5">
    <source>
        <dbReference type="SAM" id="MobiDB-lite"/>
    </source>
</evidence>
<comment type="similarity">
    <text evidence="1">Belongs to the SMC family. SbcC subfamily.</text>
</comment>
<dbReference type="SUPFAM" id="SSF52540">
    <property type="entry name" value="P-loop containing nucleoside triphosphate hydrolases"/>
    <property type="match status" value="1"/>
</dbReference>
<dbReference type="Gene3D" id="3.40.1140.10">
    <property type="match status" value="1"/>
</dbReference>
<evidence type="ECO:0000313" key="7">
    <source>
        <dbReference type="Proteomes" id="UP000696413"/>
    </source>
</evidence>
<dbReference type="InterPro" id="IPR027417">
    <property type="entry name" value="P-loop_NTPase"/>
</dbReference>
<dbReference type="Proteomes" id="UP000696413">
    <property type="component" value="Unassembled WGS sequence"/>
</dbReference>
<feature type="coiled-coil region" evidence="4">
    <location>
        <begin position="366"/>
        <end position="393"/>
    </location>
</feature>
<gene>
    <name evidence="6" type="ORF">KL859_01180</name>
</gene>
<evidence type="ECO:0000256" key="1">
    <source>
        <dbReference type="ARBA" id="ARBA00006930"/>
    </source>
</evidence>
<dbReference type="Pfam" id="PF13555">
    <property type="entry name" value="AAA_29"/>
    <property type="match status" value="1"/>
</dbReference>
<organism evidence="6 7">
    <name type="scientific">Mycolicibacterium goodii</name>
    <name type="common">Mycobacterium goodii</name>
    <dbReference type="NCBI Taxonomy" id="134601"/>
    <lineage>
        <taxon>Bacteria</taxon>
        <taxon>Bacillati</taxon>
        <taxon>Actinomycetota</taxon>
        <taxon>Actinomycetes</taxon>
        <taxon>Mycobacteriales</taxon>
        <taxon>Mycobacteriaceae</taxon>
        <taxon>Mycolicibacterium</taxon>
    </lineage>
</organism>
<evidence type="ECO:0000256" key="3">
    <source>
        <dbReference type="ARBA" id="ARBA00013368"/>
    </source>
</evidence>
<dbReference type="Pfam" id="PF13558">
    <property type="entry name" value="SbcC_Walker_B"/>
    <property type="match status" value="1"/>
</dbReference>
<dbReference type="RefSeq" id="WP_214394130.1">
    <property type="nucleotide sequence ID" value="NZ_JAHBOL010000005.1"/>
</dbReference>
<sequence length="1124" mass="120609">MTSAGRGGQWRLESMQLVNWGGFEGHHRVDLSAASTLISGATGTGKSTLLDAYVALLMPSRIPFNGASNDNVTGRARGGDQRNVLRYMRGKIDDDRPAGSATLTDQVLRGRDTPTWSAIAATWEIGDGHLFSAVRLYYAAPSATRFEDITKRMVTVEGGFDLAGVAEFAANQFDPSQLRNRFGGWEFHGSYRSFSTAVCTRLGIGLPGEGERALGLLARIQAGRAVTTVDGLFKSMVLERPKTLAVADEATAHFDDLQASYEAMKTAEQQVETLASITEWNSDWCSAQADLETIDAVGLNVDGHTALRVWALRTEQRLVAEATRAAAADKAAAHGRAAAARRDEHDADTALEAMHAAHTGGLTAQIDDLDRTIEALSAAHRDAEQQLKIYRERTIALGTPPSTAEQFAAAAAVAAEFLADHSETAAALRGRRDAAVGHHHRLQERRAGLAEELESLSGRTGVIPADLHQARCAVAAAIGCAPAEVPFVGELIDMRAGFGAWRLAADRALGGFATTVLIDAEDLDRARGLINDLSLSRRLSFEGAQPGAPIPSGGDDRRLAGRIVVDEASVFAGWLLDRIVAGFDYVCVEDPADLAAVQRGLTITGQTKAGRRGAHGGNRAPVIGFSNTERRHQLRADVDVVEAEMADSAAAIGDLDRELNALHTRRDAHRYIADTTWSGIDVAAAAERINAAAAQRAELAAGGGEATQVSGRRDELRARRESAARIRHLAEADLERLTEDLEGLQVRGADLAGELVEAVPAAGEDVLTPQLAARLDDELAAAAGENVTAAGFDDALARLAAALSAKSDTARAAAARAAKMLTATFEAFQRQWPRPDLGTDVSAYPGYRDILDELNAQGLHQRRATFVRDVNDWTGIDLLRLHGAYEEAVDEIESRLGPINDILATLAFGAGADRLHITLRRTDTADVTAFRKELKALAGASTASGDDEAKVHERFLKLARFINRIRKSESTSERDYYLDVRRHVYIEAERRDTAGATLNVYASLAGKSGGESQELIAFIVGAALRYQLGDAQWPRYAPVILDEGFIKSDAAFAGRAVAAWKGLGFQLVIGAPDDKVNSIEPHVDRILCVTKNSNHRSHITALTDTAPSPPASARVRTTKARRRS</sequence>
<evidence type="ECO:0000256" key="2">
    <source>
        <dbReference type="ARBA" id="ARBA00011322"/>
    </source>
</evidence>
<comment type="subunit">
    <text evidence="2">Heterodimer of SbcC and SbcD.</text>
</comment>
<name>A0ABS6HHW4_MYCGD</name>
<dbReference type="EMBL" id="JAHBOM010000001">
    <property type="protein sequence ID" value="MBU8821485.1"/>
    <property type="molecule type" value="Genomic_DNA"/>
</dbReference>
<feature type="region of interest" description="Disordered" evidence="5">
    <location>
        <begin position="1103"/>
        <end position="1124"/>
    </location>
</feature>
<accession>A0ABS6HHW4</accession>
<comment type="caution">
    <text evidence="6">The sequence shown here is derived from an EMBL/GenBank/DDBJ whole genome shotgun (WGS) entry which is preliminary data.</text>
</comment>
<reference evidence="6 7" key="1">
    <citation type="submission" date="2021-05" db="EMBL/GenBank/DDBJ databases">
        <title>Draft Genome Sequences of Clinical Respiratory Isolates of Mycobacterium goodii Recovered in Ireland.</title>
        <authorList>
            <person name="Flanagan P.R."/>
            <person name="Mok S."/>
            <person name="Roycroft E."/>
            <person name="Rogers T.R."/>
            <person name="Fitzgibbon M."/>
        </authorList>
    </citation>
    <scope>NUCLEOTIDE SEQUENCE [LARGE SCALE GENOMIC DNA]</scope>
    <source>
        <strain evidence="6 7">14IE55</strain>
    </source>
</reference>
<dbReference type="PANTHER" id="PTHR32114">
    <property type="entry name" value="ABC TRANSPORTER ABCH.3"/>
    <property type="match status" value="1"/>
</dbReference>
<dbReference type="PANTHER" id="PTHR32114:SF2">
    <property type="entry name" value="ABC TRANSPORTER ABCH.3"/>
    <property type="match status" value="1"/>
</dbReference>
<evidence type="ECO:0000313" key="6">
    <source>
        <dbReference type="EMBL" id="MBU8821485.1"/>
    </source>
</evidence>